<dbReference type="Proteomes" id="UP001221757">
    <property type="component" value="Unassembled WGS sequence"/>
</dbReference>
<dbReference type="InterPro" id="IPR008266">
    <property type="entry name" value="Tyr_kinase_AS"/>
</dbReference>
<dbReference type="AlphaFoldDB" id="A0AAD7DLX7"/>
<dbReference type="PRINTS" id="PR00109">
    <property type="entry name" value="TYRKINASE"/>
</dbReference>
<dbReference type="PROSITE" id="PS50011">
    <property type="entry name" value="PROTEIN_KINASE_DOM"/>
    <property type="match status" value="1"/>
</dbReference>
<dbReference type="InterPro" id="IPR000719">
    <property type="entry name" value="Prot_kinase_dom"/>
</dbReference>
<keyword evidence="2" id="KW-0808">Transferase</keyword>
<evidence type="ECO:0000259" key="1">
    <source>
        <dbReference type="PROSITE" id="PS50011"/>
    </source>
</evidence>
<accession>A0AAD7DLX7</accession>
<dbReference type="InterPro" id="IPR001245">
    <property type="entry name" value="Ser-Thr/Tyr_kinase_cat_dom"/>
</dbReference>
<dbReference type="PROSITE" id="PS00109">
    <property type="entry name" value="PROTEIN_KINASE_TYR"/>
    <property type="match status" value="1"/>
</dbReference>
<dbReference type="EMBL" id="JARKIE010000040">
    <property type="protein sequence ID" value="KAJ7694802.1"/>
    <property type="molecule type" value="Genomic_DNA"/>
</dbReference>
<protein>
    <submittedName>
        <fullName evidence="2">Kinase-like domain-containing protein</fullName>
    </submittedName>
</protein>
<dbReference type="GO" id="GO:0005524">
    <property type="term" value="F:ATP binding"/>
    <property type="evidence" value="ECO:0007669"/>
    <property type="project" value="InterPro"/>
</dbReference>
<dbReference type="InterPro" id="IPR011009">
    <property type="entry name" value="Kinase-like_dom_sf"/>
</dbReference>
<sequence>MPKFLPVSDPRTGRRFSLHPGSRSRCLYPTFPSNGIGDTKLHRLIVKLSSACGNFPSSLFLRGVEARAQFPFAAGGFGDIYKAVYQSKPVALKQLRFYEEHTDEERQRIREKFYQEALLWKNLKHPFVIPFIGLYSSENDPNNDNASQSHHLSMSMVCPWMSNGTVLRYLKHCPAARVDIFLLEIAQGLRYLHSQCVVHGDLRGANILVDDEGNARLADFGLASYANATVKSSARAGSLRWMAPELLDPGCLTFRRTFATDVYAFACVCYELYKGEYPFPDIPVDTAVMFEVIAGRRPKRTSIPPQIWELIQACWCDDPGKRLTAPSIVEKLEIIQKINAERLSNGSSLSPTEPPGIYKPPRSLGLSQNGNWTSSLGRTPSLLVNVLPATENLRRRSSGHFDLFSGPSHTPGLDHSQISWRQPARAISMFLKKAKGDVTASVVRTDPGGSRAASQGPIRQRFLSLLPQPTRWT</sequence>
<dbReference type="Pfam" id="PF00069">
    <property type="entry name" value="Pkinase"/>
    <property type="match status" value="1"/>
</dbReference>
<reference evidence="2" key="1">
    <citation type="submission" date="2023-03" db="EMBL/GenBank/DDBJ databases">
        <title>Massive genome expansion in bonnet fungi (Mycena s.s.) driven by repeated elements and novel gene families across ecological guilds.</title>
        <authorList>
            <consortium name="Lawrence Berkeley National Laboratory"/>
            <person name="Harder C.B."/>
            <person name="Miyauchi S."/>
            <person name="Viragh M."/>
            <person name="Kuo A."/>
            <person name="Thoen E."/>
            <person name="Andreopoulos B."/>
            <person name="Lu D."/>
            <person name="Skrede I."/>
            <person name="Drula E."/>
            <person name="Henrissat B."/>
            <person name="Morin E."/>
            <person name="Kohler A."/>
            <person name="Barry K."/>
            <person name="LaButti K."/>
            <person name="Morin E."/>
            <person name="Salamov A."/>
            <person name="Lipzen A."/>
            <person name="Mereny Z."/>
            <person name="Hegedus B."/>
            <person name="Baldrian P."/>
            <person name="Stursova M."/>
            <person name="Weitz H."/>
            <person name="Taylor A."/>
            <person name="Grigoriev I.V."/>
            <person name="Nagy L.G."/>
            <person name="Martin F."/>
            <person name="Kauserud H."/>
        </authorList>
    </citation>
    <scope>NUCLEOTIDE SEQUENCE</scope>
    <source>
        <strain evidence="2">CBHHK067</strain>
    </source>
</reference>
<dbReference type="SUPFAM" id="SSF56112">
    <property type="entry name" value="Protein kinase-like (PK-like)"/>
    <property type="match status" value="1"/>
</dbReference>
<dbReference type="GO" id="GO:0004674">
    <property type="term" value="F:protein serine/threonine kinase activity"/>
    <property type="evidence" value="ECO:0007669"/>
    <property type="project" value="TreeGrafter"/>
</dbReference>
<evidence type="ECO:0000313" key="3">
    <source>
        <dbReference type="Proteomes" id="UP001221757"/>
    </source>
</evidence>
<proteinExistence type="predicted"/>
<organism evidence="2 3">
    <name type="scientific">Mycena rosella</name>
    <name type="common">Pink bonnet</name>
    <name type="synonym">Agaricus rosellus</name>
    <dbReference type="NCBI Taxonomy" id="1033263"/>
    <lineage>
        <taxon>Eukaryota</taxon>
        <taxon>Fungi</taxon>
        <taxon>Dikarya</taxon>
        <taxon>Basidiomycota</taxon>
        <taxon>Agaricomycotina</taxon>
        <taxon>Agaricomycetes</taxon>
        <taxon>Agaricomycetidae</taxon>
        <taxon>Agaricales</taxon>
        <taxon>Marasmiineae</taxon>
        <taxon>Mycenaceae</taxon>
        <taxon>Mycena</taxon>
    </lineage>
</organism>
<dbReference type="PANTHER" id="PTHR44329:SF214">
    <property type="entry name" value="PROTEIN KINASE DOMAIN-CONTAINING PROTEIN"/>
    <property type="match status" value="1"/>
</dbReference>
<evidence type="ECO:0000313" key="2">
    <source>
        <dbReference type="EMBL" id="KAJ7694802.1"/>
    </source>
</evidence>
<keyword evidence="2" id="KW-0418">Kinase</keyword>
<dbReference type="Gene3D" id="1.10.510.10">
    <property type="entry name" value="Transferase(Phosphotransferase) domain 1"/>
    <property type="match status" value="1"/>
</dbReference>
<gene>
    <name evidence="2" type="ORF">B0H17DRAFT_455795</name>
</gene>
<dbReference type="PANTHER" id="PTHR44329">
    <property type="entry name" value="SERINE/THREONINE-PROTEIN KINASE TNNI3K-RELATED"/>
    <property type="match status" value="1"/>
</dbReference>
<feature type="domain" description="Protein kinase" evidence="1">
    <location>
        <begin position="66"/>
        <end position="335"/>
    </location>
</feature>
<keyword evidence="3" id="KW-1185">Reference proteome</keyword>
<comment type="caution">
    <text evidence="2">The sequence shown here is derived from an EMBL/GenBank/DDBJ whole genome shotgun (WGS) entry which is preliminary data.</text>
</comment>
<name>A0AAD7DLX7_MYCRO</name>
<dbReference type="InterPro" id="IPR051681">
    <property type="entry name" value="Ser/Thr_Kinases-Pseudokinases"/>
</dbReference>